<dbReference type="AlphaFoldDB" id="R0LXK2"/>
<reference evidence="2" key="1">
    <citation type="journal article" date="2013" name="Nat. Genet.">
        <title>The duck genome and transcriptome provide insight into an avian influenza virus reservoir species.</title>
        <authorList>
            <person name="Huang Y."/>
            <person name="Li Y."/>
            <person name="Burt D.W."/>
            <person name="Chen H."/>
            <person name="Zhang Y."/>
            <person name="Qian W."/>
            <person name="Kim H."/>
            <person name="Gan S."/>
            <person name="Zhao Y."/>
            <person name="Li J."/>
            <person name="Yi K."/>
            <person name="Feng H."/>
            <person name="Zhu P."/>
            <person name="Li B."/>
            <person name="Liu Q."/>
            <person name="Fairley S."/>
            <person name="Magor K.E."/>
            <person name="Du Z."/>
            <person name="Hu X."/>
            <person name="Goodman L."/>
            <person name="Tafer H."/>
            <person name="Vignal A."/>
            <person name="Lee T."/>
            <person name="Kim K.W."/>
            <person name="Sheng Z."/>
            <person name="An Y."/>
            <person name="Searle S."/>
            <person name="Herrero J."/>
            <person name="Groenen M.A."/>
            <person name="Crooijmans R.P."/>
            <person name="Faraut T."/>
            <person name="Cai Q."/>
            <person name="Webster R.G."/>
            <person name="Aldridge J.R."/>
            <person name="Warren W.C."/>
            <person name="Bartschat S."/>
            <person name="Kehr S."/>
            <person name="Marz M."/>
            <person name="Stadler P.F."/>
            <person name="Smith J."/>
            <person name="Kraus R.H."/>
            <person name="Zhao Y."/>
            <person name="Ren L."/>
            <person name="Fei J."/>
            <person name="Morisson M."/>
            <person name="Kaiser P."/>
            <person name="Griffin D.K."/>
            <person name="Rao M."/>
            <person name="Pitel F."/>
            <person name="Wang J."/>
            <person name="Li N."/>
        </authorList>
    </citation>
    <scope>NUCLEOTIDE SEQUENCE [LARGE SCALE GENOMIC DNA]</scope>
</reference>
<dbReference type="EMBL" id="KB742605">
    <property type="protein sequence ID" value="EOB06525.1"/>
    <property type="molecule type" value="Genomic_DNA"/>
</dbReference>
<dbReference type="Proteomes" id="UP000296049">
    <property type="component" value="Unassembled WGS sequence"/>
</dbReference>
<evidence type="ECO:0000313" key="1">
    <source>
        <dbReference type="EMBL" id="EOB06525.1"/>
    </source>
</evidence>
<evidence type="ECO:0000313" key="2">
    <source>
        <dbReference type="Proteomes" id="UP000296049"/>
    </source>
</evidence>
<accession>R0LXK2</accession>
<protein>
    <submittedName>
        <fullName evidence="1">Uncharacterized protein</fullName>
    </submittedName>
</protein>
<gene>
    <name evidence="1" type="ORF">Anapl_03699</name>
</gene>
<organism evidence="1 2">
    <name type="scientific">Anas platyrhynchos</name>
    <name type="common">Mallard</name>
    <name type="synonym">Anas boschas</name>
    <dbReference type="NCBI Taxonomy" id="8839"/>
    <lineage>
        <taxon>Eukaryota</taxon>
        <taxon>Metazoa</taxon>
        <taxon>Chordata</taxon>
        <taxon>Craniata</taxon>
        <taxon>Vertebrata</taxon>
        <taxon>Euteleostomi</taxon>
        <taxon>Archelosauria</taxon>
        <taxon>Archosauria</taxon>
        <taxon>Dinosauria</taxon>
        <taxon>Saurischia</taxon>
        <taxon>Theropoda</taxon>
        <taxon>Coelurosauria</taxon>
        <taxon>Aves</taxon>
        <taxon>Neognathae</taxon>
        <taxon>Galloanserae</taxon>
        <taxon>Anseriformes</taxon>
        <taxon>Anatidae</taxon>
        <taxon>Anatinae</taxon>
        <taxon>Anas</taxon>
    </lineage>
</organism>
<proteinExistence type="predicted"/>
<keyword evidence="2" id="KW-1185">Reference proteome</keyword>
<sequence>MLLSPSNPFLQPLPCPGLPVWPAVPPGLPCLAAKERARVAFSSASFLRRVLHLFVIKGRSPRFSPVPSAPQVPVLRPGPVPISHSLHSSDTGHVCSTRATARGAARAHESLSSSPALSAPLCSAGDDTVLALTAPKQRSEARGRLRVPASLWLLSFRSGVLCSEGLAVCSAAWTASLVLPPAPLSPPVR</sequence>
<name>R0LXK2_ANAPL</name>